<protein>
    <submittedName>
        <fullName evidence="1">Uncharacterized protein</fullName>
    </submittedName>
</protein>
<gene>
    <name evidence="1" type="ORF">ACFPN2_33665</name>
</gene>
<comment type="caution">
    <text evidence="1">The sequence shown here is derived from an EMBL/GenBank/DDBJ whole genome shotgun (WGS) entry which is preliminary data.</text>
</comment>
<proteinExistence type="predicted"/>
<accession>A0ABV8T4M9</accession>
<dbReference type="RefSeq" id="WP_380604946.1">
    <property type="nucleotide sequence ID" value="NZ_JBHSDU010000015.1"/>
</dbReference>
<sequence length="156" mass="18236">MDRKEIHSTVGGVCVYRKRIKQAQFIVQSIYLLPYTRGHTTYHVSVEFEPLTLVEQGEGVRWGTSSDDLESIIQGLESFIQKPLGEWTHQTKIEFYDSEIVTNEHYQNSWNVFRDKYQNGKLLLPKGLQFTLQTPLDIGTLKNRSKYRRPDQRTKA</sequence>
<evidence type="ECO:0000313" key="1">
    <source>
        <dbReference type="EMBL" id="MFC4314070.1"/>
    </source>
</evidence>
<name>A0ABV8T4M9_9GAMM</name>
<evidence type="ECO:0000313" key="2">
    <source>
        <dbReference type="Proteomes" id="UP001595904"/>
    </source>
</evidence>
<organism evidence="1 2">
    <name type="scientific">Steroidobacter flavus</name>
    <dbReference type="NCBI Taxonomy" id="1842136"/>
    <lineage>
        <taxon>Bacteria</taxon>
        <taxon>Pseudomonadati</taxon>
        <taxon>Pseudomonadota</taxon>
        <taxon>Gammaproteobacteria</taxon>
        <taxon>Steroidobacterales</taxon>
        <taxon>Steroidobacteraceae</taxon>
        <taxon>Steroidobacter</taxon>
    </lineage>
</organism>
<dbReference type="EMBL" id="JBHSDU010000015">
    <property type="protein sequence ID" value="MFC4314070.1"/>
    <property type="molecule type" value="Genomic_DNA"/>
</dbReference>
<keyword evidence="2" id="KW-1185">Reference proteome</keyword>
<reference evidence="2" key="1">
    <citation type="journal article" date="2019" name="Int. J. Syst. Evol. Microbiol.">
        <title>The Global Catalogue of Microorganisms (GCM) 10K type strain sequencing project: providing services to taxonomists for standard genome sequencing and annotation.</title>
        <authorList>
            <consortium name="The Broad Institute Genomics Platform"/>
            <consortium name="The Broad Institute Genome Sequencing Center for Infectious Disease"/>
            <person name="Wu L."/>
            <person name="Ma J."/>
        </authorList>
    </citation>
    <scope>NUCLEOTIDE SEQUENCE [LARGE SCALE GENOMIC DNA]</scope>
    <source>
        <strain evidence="2">CGMCC 1.10759</strain>
    </source>
</reference>
<dbReference type="Proteomes" id="UP001595904">
    <property type="component" value="Unassembled WGS sequence"/>
</dbReference>